<proteinExistence type="predicted"/>
<reference evidence="1 2" key="1">
    <citation type="submission" date="2013-12" db="EMBL/GenBank/DDBJ databases">
        <authorList>
            <person name="Zelazny A."/>
            <person name="Olivier K."/>
            <person name="Holland S."/>
            <person name="Lenaerts A."/>
            <person name="Ordway D."/>
            <person name="DeGroote M.A."/>
            <person name="Parker T."/>
            <person name="Sizemore C."/>
            <person name="Tallon L.J."/>
            <person name="Sadzewicz L.K."/>
            <person name="Sengamalay N."/>
            <person name="Fraser C.M."/>
            <person name="Hine E."/>
            <person name="Shefchek K.A."/>
            <person name="Das S.P."/>
            <person name="Tettelin H."/>
        </authorList>
    </citation>
    <scope>NUCLEOTIDE SEQUENCE [LARGE SCALE GENOMIC DNA]</scope>
    <source>
        <strain evidence="1 2">1956</strain>
    </source>
</reference>
<dbReference type="Proteomes" id="UP000020825">
    <property type="component" value="Unassembled WGS sequence"/>
</dbReference>
<protein>
    <submittedName>
        <fullName evidence="1">Uncharacterized protein</fullName>
    </submittedName>
</protein>
<dbReference type="EMBL" id="JAOG01000003">
    <property type="protein sequence ID" value="EUA54020.1"/>
    <property type="molecule type" value="Genomic_DNA"/>
</dbReference>
<sequence length="47" mass="4661">MAADALATAYLTDTAKGSDGVAEKELRVAVAHVNAKGAAMKKVCGGV</sequence>
<dbReference type="PATRIC" id="fig|1299331.3.peg.5534"/>
<evidence type="ECO:0000313" key="1">
    <source>
        <dbReference type="EMBL" id="EUA54020.1"/>
    </source>
</evidence>
<evidence type="ECO:0000313" key="2">
    <source>
        <dbReference type="Proteomes" id="UP000020825"/>
    </source>
</evidence>
<dbReference type="AlphaFoldDB" id="X8CFH0"/>
<organism evidence="1 2">
    <name type="scientific">Mycobacterium intracellulare 1956</name>
    <dbReference type="NCBI Taxonomy" id="1299331"/>
    <lineage>
        <taxon>Bacteria</taxon>
        <taxon>Bacillati</taxon>
        <taxon>Actinomycetota</taxon>
        <taxon>Actinomycetes</taxon>
        <taxon>Mycobacteriales</taxon>
        <taxon>Mycobacteriaceae</taxon>
        <taxon>Mycobacterium</taxon>
        <taxon>Mycobacterium avium complex (MAC)</taxon>
    </lineage>
</organism>
<name>X8CFH0_MYCIT</name>
<comment type="caution">
    <text evidence="1">The sequence shown here is derived from an EMBL/GenBank/DDBJ whole genome shotgun (WGS) entry which is preliminary data.</text>
</comment>
<accession>X8CFH0</accession>
<gene>
    <name evidence="1" type="ORF">I550_5658</name>
</gene>